<feature type="transmembrane region" description="Helical" evidence="7">
    <location>
        <begin position="169"/>
        <end position="190"/>
    </location>
</feature>
<organism evidence="8 9">
    <name type="scientific">Pseudaeromonas sharmana</name>
    <dbReference type="NCBI Taxonomy" id="328412"/>
    <lineage>
        <taxon>Bacteria</taxon>
        <taxon>Pseudomonadati</taxon>
        <taxon>Pseudomonadota</taxon>
        <taxon>Gammaproteobacteria</taxon>
        <taxon>Aeromonadales</taxon>
        <taxon>Aeromonadaceae</taxon>
        <taxon>Pseudaeromonas</taxon>
    </lineage>
</organism>
<evidence type="ECO:0000256" key="5">
    <source>
        <dbReference type="ARBA" id="ARBA00022989"/>
    </source>
</evidence>
<proteinExistence type="inferred from homology"/>
<evidence type="ECO:0000313" key="8">
    <source>
        <dbReference type="EMBL" id="MFC3913515.1"/>
    </source>
</evidence>
<keyword evidence="3" id="KW-1003">Cell membrane</keyword>
<gene>
    <name evidence="8" type="ORF">ACFOSS_08560</name>
</gene>
<accession>A0ABV8CMU1</accession>
<feature type="transmembrane region" description="Helical" evidence="7">
    <location>
        <begin position="43"/>
        <end position="67"/>
    </location>
</feature>
<feature type="transmembrane region" description="Helical" evidence="7">
    <location>
        <begin position="79"/>
        <end position="98"/>
    </location>
</feature>
<dbReference type="Pfam" id="PF13440">
    <property type="entry name" value="Polysacc_synt_3"/>
    <property type="match status" value="1"/>
</dbReference>
<evidence type="ECO:0000256" key="4">
    <source>
        <dbReference type="ARBA" id="ARBA00022692"/>
    </source>
</evidence>
<comment type="caution">
    <text evidence="8">The sequence shown here is derived from an EMBL/GenBank/DDBJ whole genome shotgun (WGS) entry which is preliminary data.</text>
</comment>
<keyword evidence="9" id="KW-1185">Reference proteome</keyword>
<evidence type="ECO:0000256" key="2">
    <source>
        <dbReference type="ARBA" id="ARBA00007430"/>
    </source>
</evidence>
<feature type="transmembrane region" description="Helical" evidence="7">
    <location>
        <begin position="12"/>
        <end position="37"/>
    </location>
</feature>
<comment type="similarity">
    <text evidence="2">Belongs to the polysaccharide synthase family.</text>
</comment>
<feature type="transmembrane region" description="Helical" evidence="7">
    <location>
        <begin position="441"/>
        <end position="462"/>
    </location>
</feature>
<feature type="transmembrane region" description="Helical" evidence="7">
    <location>
        <begin position="280"/>
        <end position="305"/>
    </location>
</feature>
<feature type="transmembrane region" description="Helical" evidence="7">
    <location>
        <begin position="142"/>
        <end position="163"/>
    </location>
</feature>
<keyword evidence="5 7" id="KW-1133">Transmembrane helix</keyword>
<dbReference type="PANTHER" id="PTHR30250:SF10">
    <property type="entry name" value="LIPOPOLYSACCHARIDE BIOSYNTHESIS PROTEIN WZXC"/>
    <property type="match status" value="1"/>
</dbReference>
<evidence type="ECO:0000256" key="6">
    <source>
        <dbReference type="ARBA" id="ARBA00023136"/>
    </source>
</evidence>
<evidence type="ECO:0000256" key="3">
    <source>
        <dbReference type="ARBA" id="ARBA00022475"/>
    </source>
</evidence>
<dbReference type="InterPro" id="IPR050833">
    <property type="entry name" value="Poly_Biosynth_Transport"/>
</dbReference>
<feature type="transmembrane region" description="Helical" evidence="7">
    <location>
        <begin position="110"/>
        <end position="130"/>
    </location>
</feature>
<dbReference type="RefSeq" id="WP_377151891.1">
    <property type="nucleotide sequence ID" value="NZ_JBHSAF010000007.1"/>
</dbReference>
<sequence length="479" mass="52722">MNMNRLLFSGALWSWVTKFGNQGISFLVFLIVARLIGPEQYGLASLCFVIFALGSIMLNGLGDGIIALQEKSDTALSSLLWFILGVALLMSALCLVLAEPLAQWLALPDLAGLLLWFAPVFLLFGVGVVPNKLIYANMDFRLFAIRGLIGSLCSAVVGVFMAYQGLGAYAMVGQQLALYLVMSLIAWLVIDWRPKWTWSARAVRRLLPPGFKAMSTESLEFADQQFPRFLIGTYLGPTGLGYFSFASRIKFAIQDIIINPPLIVVYPAIAKMKGEPSRQALMASQFLLAIGSVVFPFVTLAVLLAPLYVPCLFGDKWIGATTLLQLFIVMCALTPFSVMVRELFRANNRLGVFINSQIAVLPISLLLYFVLLPYGLTVLALGLLSLMAIVVPVQFFILKRYLGIELLGSLINVSKPLILSLVMGVIVFYTETTLVDDYSALLRLGFLTGLGVLSYAVMYFICFRKDVAALVQLIRLRNA</sequence>
<dbReference type="PANTHER" id="PTHR30250">
    <property type="entry name" value="PST FAMILY PREDICTED COLANIC ACID TRANSPORTER"/>
    <property type="match status" value="1"/>
</dbReference>
<name>A0ABV8CMU1_9GAMM</name>
<feature type="transmembrane region" description="Helical" evidence="7">
    <location>
        <begin position="350"/>
        <end position="371"/>
    </location>
</feature>
<feature type="transmembrane region" description="Helical" evidence="7">
    <location>
        <begin position="377"/>
        <end position="398"/>
    </location>
</feature>
<feature type="transmembrane region" description="Helical" evidence="7">
    <location>
        <begin position="410"/>
        <end position="429"/>
    </location>
</feature>
<keyword evidence="4 7" id="KW-0812">Transmembrane</keyword>
<evidence type="ECO:0000256" key="1">
    <source>
        <dbReference type="ARBA" id="ARBA00004651"/>
    </source>
</evidence>
<dbReference type="EMBL" id="JBHSAF010000007">
    <property type="protein sequence ID" value="MFC3913515.1"/>
    <property type="molecule type" value="Genomic_DNA"/>
</dbReference>
<evidence type="ECO:0000313" key="9">
    <source>
        <dbReference type="Proteomes" id="UP001595692"/>
    </source>
</evidence>
<protein>
    <submittedName>
        <fullName evidence="8">Oligosaccharide flippase family protein</fullName>
    </submittedName>
</protein>
<comment type="subcellular location">
    <subcellularLocation>
        <location evidence="1">Cell membrane</location>
        <topology evidence="1">Multi-pass membrane protein</topology>
    </subcellularLocation>
</comment>
<feature type="transmembrane region" description="Helical" evidence="7">
    <location>
        <begin position="317"/>
        <end position="338"/>
    </location>
</feature>
<dbReference type="Proteomes" id="UP001595692">
    <property type="component" value="Unassembled WGS sequence"/>
</dbReference>
<keyword evidence="6 7" id="KW-0472">Membrane</keyword>
<reference evidence="9" key="1">
    <citation type="journal article" date="2019" name="Int. J. Syst. Evol. Microbiol.">
        <title>The Global Catalogue of Microorganisms (GCM) 10K type strain sequencing project: providing services to taxonomists for standard genome sequencing and annotation.</title>
        <authorList>
            <consortium name="The Broad Institute Genomics Platform"/>
            <consortium name="The Broad Institute Genome Sequencing Center for Infectious Disease"/>
            <person name="Wu L."/>
            <person name="Ma J."/>
        </authorList>
    </citation>
    <scope>NUCLEOTIDE SEQUENCE [LARGE SCALE GENOMIC DNA]</scope>
    <source>
        <strain evidence="9">CCUG 54939</strain>
    </source>
</reference>
<evidence type="ECO:0000256" key="7">
    <source>
        <dbReference type="SAM" id="Phobius"/>
    </source>
</evidence>